<dbReference type="Pfam" id="PF00196">
    <property type="entry name" value="GerE"/>
    <property type="match status" value="1"/>
</dbReference>
<feature type="region of interest" description="Disordered" evidence="1">
    <location>
        <begin position="54"/>
        <end position="102"/>
    </location>
</feature>
<reference evidence="3 4" key="1">
    <citation type="submission" date="2019-08" db="EMBL/GenBank/DDBJ databases">
        <title>Actinomadura sp. nov. CYP1-5 isolated from mountain soil.</title>
        <authorList>
            <person name="Songsumanus A."/>
            <person name="Kuncharoen N."/>
            <person name="Kudo T."/>
            <person name="Yuki M."/>
            <person name="Igarashi Y."/>
            <person name="Tanasupawat S."/>
        </authorList>
    </citation>
    <scope>NUCLEOTIDE SEQUENCE [LARGE SCALE GENOMIC DNA]</scope>
    <source>
        <strain evidence="3 4">JCM 14158</strain>
    </source>
</reference>
<sequence length="121" mass="12658">MSAAPLRETDIARRVASGKTNVEIAAGLHLASATVKDHLAAIQRPQPCGHRYLGLGRRPSHSRALTGTPHSAASYGPTSRRPCCRPPSSPSSRPAASAPSGPLAVCEKVLPYACRLEEVVA</sequence>
<dbReference type="EMBL" id="VSFG01000001">
    <property type="protein sequence ID" value="TYB47886.1"/>
    <property type="molecule type" value="Genomic_DNA"/>
</dbReference>
<protein>
    <recommendedName>
        <fullName evidence="2">HTH luxR-type domain-containing protein</fullName>
    </recommendedName>
</protein>
<accession>A0A5D0NTT8</accession>
<dbReference type="Gene3D" id="1.10.10.10">
    <property type="entry name" value="Winged helix-like DNA-binding domain superfamily/Winged helix DNA-binding domain"/>
    <property type="match status" value="1"/>
</dbReference>
<proteinExistence type="predicted"/>
<dbReference type="InterPro" id="IPR000792">
    <property type="entry name" value="Tscrpt_reg_LuxR_C"/>
</dbReference>
<dbReference type="InterPro" id="IPR036388">
    <property type="entry name" value="WH-like_DNA-bd_sf"/>
</dbReference>
<dbReference type="AlphaFoldDB" id="A0A5D0NTT8"/>
<dbReference type="GO" id="GO:0006355">
    <property type="term" value="P:regulation of DNA-templated transcription"/>
    <property type="evidence" value="ECO:0007669"/>
    <property type="project" value="InterPro"/>
</dbReference>
<evidence type="ECO:0000256" key="1">
    <source>
        <dbReference type="SAM" id="MobiDB-lite"/>
    </source>
</evidence>
<keyword evidence="4" id="KW-1185">Reference proteome</keyword>
<gene>
    <name evidence="3" type="ORF">FXF69_01160</name>
</gene>
<dbReference type="InterPro" id="IPR016032">
    <property type="entry name" value="Sig_transdc_resp-reg_C-effctor"/>
</dbReference>
<feature type="compositionally biased region" description="Low complexity" evidence="1">
    <location>
        <begin position="90"/>
        <end position="100"/>
    </location>
</feature>
<dbReference type="SUPFAM" id="SSF46894">
    <property type="entry name" value="C-terminal effector domain of the bipartite response regulators"/>
    <property type="match status" value="1"/>
</dbReference>
<dbReference type="Proteomes" id="UP000323380">
    <property type="component" value="Unassembled WGS sequence"/>
</dbReference>
<evidence type="ECO:0000313" key="4">
    <source>
        <dbReference type="Proteomes" id="UP000323380"/>
    </source>
</evidence>
<feature type="domain" description="HTH luxR-type" evidence="2">
    <location>
        <begin position="7"/>
        <end position="44"/>
    </location>
</feature>
<dbReference type="PRINTS" id="PR00038">
    <property type="entry name" value="HTHLUXR"/>
</dbReference>
<evidence type="ECO:0000313" key="3">
    <source>
        <dbReference type="EMBL" id="TYB47886.1"/>
    </source>
</evidence>
<organism evidence="3 4">
    <name type="scientific">Actinomadura chibensis</name>
    <dbReference type="NCBI Taxonomy" id="392828"/>
    <lineage>
        <taxon>Bacteria</taxon>
        <taxon>Bacillati</taxon>
        <taxon>Actinomycetota</taxon>
        <taxon>Actinomycetes</taxon>
        <taxon>Streptosporangiales</taxon>
        <taxon>Thermomonosporaceae</taxon>
        <taxon>Actinomadura</taxon>
    </lineage>
</organism>
<comment type="caution">
    <text evidence="3">The sequence shown here is derived from an EMBL/GenBank/DDBJ whole genome shotgun (WGS) entry which is preliminary data.</text>
</comment>
<dbReference type="GO" id="GO:0003677">
    <property type="term" value="F:DNA binding"/>
    <property type="evidence" value="ECO:0007669"/>
    <property type="project" value="InterPro"/>
</dbReference>
<evidence type="ECO:0000259" key="2">
    <source>
        <dbReference type="Pfam" id="PF00196"/>
    </source>
</evidence>
<dbReference type="RefSeq" id="WP_083980839.1">
    <property type="nucleotide sequence ID" value="NZ_VSFG01000001.1"/>
</dbReference>
<name>A0A5D0NTT8_9ACTN</name>